<dbReference type="PANTHER" id="PTHR10283">
    <property type="entry name" value="SOLUTE CARRIER FAMILY 13 MEMBER"/>
    <property type="match status" value="1"/>
</dbReference>
<organism evidence="7 8">
    <name type="scientific">Leptospira interrogans str. 2006001854</name>
    <dbReference type="NCBI Taxonomy" id="1001590"/>
    <lineage>
        <taxon>Bacteria</taxon>
        <taxon>Pseudomonadati</taxon>
        <taxon>Spirochaetota</taxon>
        <taxon>Spirochaetia</taxon>
        <taxon>Leptospirales</taxon>
        <taxon>Leptospiraceae</taxon>
        <taxon>Leptospira</taxon>
    </lineage>
</organism>
<dbReference type="Pfam" id="PF16980">
    <property type="entry name" value="CitMHS_2"/>
    <property type="match status" value="1"/>
</dbReference>
<evidence type="ECO:0000256" key="3">
    <source>
        <dbReference type="ARBA" id="ARBA00022989"/>
    </source>
</evidence>
<dbReference type="GO" id="GO:0022857">
    <property type="term" value="F:transmembrane transporter activity"/>
    <property type="evidence" value="ECO:0007669"/>
    <property type="project" value="TreeGrafter"/>
</dbReference>
<evidence type="ECO:0000256" key="4">
    <source>
        <dbReference type="ARBA" id="ARBA00023136"/>
    </source>
</evidence>
<feature type="transmembrane region" description="Helical" evidence="5">
    <location>
        <begin position="91"/>
        <end position="110"/>
    </location>
</feature>
<evidence type="ECO:0000313" key="7">
    <source>
        <dbReference type="EMBL" id="EMM81074.1"/>
    </source>
</evidence>
<protein>
    <submittedName>
        <fullName evidence="7">Putative membrane protein</fullName>
    </submittedName>
</protein>
<evidence type="ECO:0000256" key="5">
    <source>
        <dbReference type="SAM" id="Phobius"/>
    </source>
</evidence>
<proteinExistence type="predicted"/>
<evidence type="ECO:0000256" key="1">
    <source>
        <dbReference type="ARBA" id="ARBA00004141"/>
    </source>
</evidence>
<comment type="caution">
    <text evidence="7">The sequence shown here is derived from an EMBL/GenBank/DDBJ whole genome shotgun (WGS) entry which is preliminary data.</text>
</comment>
<dbReference type="AlphaFoldDB" id="M6GEY6"/>
<comment type="subcellular location">
    <subcellularLocation>
        <location evidence="1">Membrane</location>
        <topology evidence="1">Multi-pass membrane protein</topology>
    </subcellularLocation>
</comment>
<dbReference type="PANTHER" id="PTHR10283:SF82">
    <property type="entry name" value="SOLUTE CARRIER FAMILY 13 MEMBER 2"/>
    <property type="match status" value="1"/>
</dbReference>
<dbReference type="EMBL" id="AFLW02000155">
    <property type="protein sequence ID" value="EMM81074.1"/>
    <property type="molecule type" value="Genomic_DNA"/>
</dbReference>
<keyword evidence="6" id="KW-0732">Signal</keyword>
<feature type="transmembrane region" description="Helical" evidence="5">
    <location>
        <begin position="122"/>
        <end position="141"/>
    </location>
</feature>
<dbReference type="GO" id="GO:0005886">
    <property type="term" value="C:plasma membrane"/>
    <property type="evidence" value="ECO:0007669"/>
    <property type="project" value="TreeGrafter"/>
</dbReference>
<feature type="transmembrane region" description="Helical" evidence="5">
    <location>
        <begin position="274"/>
        <end position="294"/>
    </location>
</feature>
<gene>
    <name evidence="7" type="ORF">LEP1GSC037_3903</name>
</gene>
<keyword evidence="2 5" id="KW-0812">Transmembrane</keyword>
<feature type="signal peptide" evidence="6">
    <location>
        <begin position="1"/>
        <end position="23"/>
    </location>
</feature>
<keyword evidence="3 5" id="KW-1133">Transmembrane helix</keyword>
<feature type="transmembrane region" description="Helical" evidence="5">
    <location>
        <begin position="57"/>
        <end position="79"/>
    </location>
</feature>
<accession>M6GEY6</accession>
<feature type="transmembrane region" description="Helical" evidence="5">
    <location>
        <begin position="306"/>
        <end position="325"/>
    </location>
</feature>
<evidence type="ECO:0000256" key="2">
    <source>
        <dbReference type="ARBA" id="ARBA00022692"/>
    </source>
</evidence>
<keyword evidence="4 5" id="KW-0472">Membrane</keyword>
<feature type="transmembrane region" description="Helical" evidence="5">
    <location>
        <begin position="153"/>
        <end position="176"/>
    </location>
</feature>
<dbReference type="InterPro" id="IPR031566">
    <property type="entry name" value="CitMHS_2"/>
</dbReference>
<dbReference type="Proteomes" id="UP000012128">
    <property type="component" value="Unassembled WGS sequence"/>
</dbReference>
<evidence type="ECO:0000313" key="8">
    <source>
        <dbReference type="Proteomes" id="UP000012128"/>
    </source>
</evidence>
<name>M6GEY6_LEPIR</name>
<sequence>MKQKITSVFLAILLTLPASMLLADEPVGNPQSTVQDSSHIQEANSGHHEVEGEDLPYWTVIPFALILLSIALLPIVSHTTSHWWESNTNKLILSLILGAISFVILVLHGWFGKIVHTLVFEYVPFIILLGSLFYISGGIRLKGDIEATPLNNTIFLIIGTFLASFIGTTGASMLLIRPILKTNSERKHVVHTVVFFIFLVSNIGGSLTPLGDPPLFLGYLIGVPFTWTFKLLPELIVAGILLLILYFIWDSIAYKKETAKDLKKDHTHKEKISLEGQVNFIWLLGVVLSVAYLNQNYIPAIHENPYIAFIREAVLIGLIFVSKFTTKGHVREHNKFTLHPIQEVAYLFIGSYNFV</sequence>
<feature type="transmembrane region" description="Helical" evidence="5">
    <location>
        <begin position="235"/>
        <end position="254"/>
    </location>
</feature>
<feature type="chain" id="PRO_5004077337" evidence="6">
    <location>
        <begin position="24"/>
        <end position="355"/>
    </location>
</feature>
<reference evidence="7 8" key="1">
    <citation type="submission" date="2013-01" db="EMBL/GenBank/DDBJ databases">
        <authorList>
            <person name="Harkins D.M."/>
            <person name="Durkin A.S."/>
            <person name="Brinkac L.M."/>
            <person name="Haft D.H."/>
            <person name="Selengut J.D."/>
            <person name="Sanka R."/>
            <person name="DePew J."/>
            <person name="Purushe J."/>
            <person name="Hospenthal D.R."/>
            <person name="Murray C.K."/>
            <person name="Pimentel G."/>
            <person name="Wasfy M."/>
            <person name="Parker T."/>
            <person name="Miller R.S."/>
            <person name="Vinetz J.M."/>
            <person name="Sutton G.G."/>
            <person name="Nierman W.C."/>
            <person name="Fouts D.E."/>
        </authorList>
    </citation>
    <scope>NUCLEOTIDE SEQUENCE [LARGE SCALE GENOMIC DNA]</scope>
    <source>
        <strain evidence="7 8">2006001854</strain>
    </source>
</reference>
<evidence type="ECO:0000256" key="6">
    <source>
        <dbReference type="SAM" id="SignalP"/>
    </source>
</evidence>
<feature type="transmembrane region" description="Helical" evidence="5">
    <location>
        <begin position="188"/>
        <end position="207"/>
    </location>
</feature>